<name>A0ABW9FQR7_9NOCA</name>
<keyword evidence="3" id="KW-0285">Flavoprotein</keyword>
<evidence type="ECO:0000313" key="6">
    <source>
        <dbReference type="EMBL" id="MFM1727896.1"/>
    </source>
</evidence>
<evidence type="ECO:0000256" key="2">
    <source>
        <dbReference type="ARBA" id="ARBA00010139"/>
    </source>
</evidence>
<dbReference type="RefSeq" id="WP_348604334.1">
    <property type="nucleotide sequence ID" value="NZ_CP157276.1"/>
</dbReference>
<dbReference type="SUPFAM" id="SSF51905">
    <property type="entry name" value="FAD/NAD(P)-binding domain"/>
    <property type="match status" value="2"/>
</dbReference>
<evidence type="ECO:0000256" key="4">
    <source>
        <dbReference type="ARBA" id="ARBA00022827"/>
    </source>
</evidence>
<dbReference type="EMBL" id="JBDLNU010000002">
    <property type="protein sequence ID" value="MFM1727896.1"/>
    <property type="molecule type" value="Genomic_DNA"/>
</dbReference>
<dbReference type="GO" id="GO:0016491">
    <property type="term" value="F:oxidoreductase activity"/>
    <property type="evidence" value="ECO:0007669"/>
    <property type="project" value="UniProtKB-KW"/>
</dbReference>
<keyword evidence="4" id="KW-0274">FAD</keyword>
<evidence type="ECO:0000256" key="5">
    <source>
        <dbReference type="ARBA" id="ARBA00023002"/>
    </source>
</evidence>
<dbReference type="Pfam" id="PF00743">
    <property type="entry name" value="FMO-like"/>
    <property type="match status" value="2"/>
</dbReference>
<evidence type="ECO:0000256" key="3">
    <source>
        <dbReference type="ARBA" id="ARBA00022630"/>
    </source>
</evidence>
<accession>A0ABW9FQR7</accession>
<dbReference type="Gene3D" id="3.50.50.60">
    <property type="entry name" value="FAD/NAD(P)-binding domain"/>
    <property type="match status" value="2"/>
</dbReference>
<reference evidence="6 7" key="1">
    <citation type="submission" date="2023-11" db="EMBL/GenBank/DDBJ databases">
        <authorList>
            <person name="Val-Calvo J."/>
            <person name="Scortti M."/>
            <person name="Vazquez-Boland J."/>
        </authorList>
    </citation>
    <scope>NUCLEOTIDE SEQUENCE [LARGE SCALE GENOMIC DNA]</scope>
    <source>
        <strain evidence="6 7">DSM 46662</strain>
    </source>
</reference>
<comment type="similarity">
    <text evidence="2">Belongs to the FAD-binding monooxygenase family.</text>
</comment>
<protein>
    <submittedName>
        <fullName evidence="6">NAD(P)/FAD-dependent oxidoreductase</fullName>
        <ecNumber evidence="6">1.14.13.-</ecNumber>
    </submittedName>
</protein>
<organism evidence="6 7">
    <name type="scientific">Prescottella soli</name>
    <dbReference type="NCBI Taxonomy" id="1543852"/>
    <lineage>
        <taxon>Bacteria</taxon>
        <taxon>Bacillati</taxon>
        <taxon>Actinomycetota</taxon>
        <taxon>Actinomycetes</taxon>
        <taxon>Mycobacteriales</taxon>
        <taxon>Nocardiaceae</taxon>
        <taxon>Prescottella</taxon>
    </lineage>
</organism>
<keyword evidence="7" id="KW-1185">Reference proteome</keyword>
<dbReference type="InterPro" id="IPR036188">
    <property type="entry name" value="FAD/NAD-bd_sf"/>
</dbReference>
<evidence type="ECO:0000256" key="1">
    <source>
        <dbReference type="ARBA" id="ARBA00009183"/>
    </source>
</evidence>
<keyword evidence="5 6" id="KW-0560">Oxidoreductase</keyword>
<sequence>MTPRIAILGAGPSGLAQLRAFESARKSGLGSMPEIVCYEKQSDLGGMWNYTWRTGLDQHGEPVHGSMYRFLWSNGPKECLEFADYSFEEHFGRPIPSYPPRAVLHDYIMGRVDQDDVRKYIRFDTAVRWVEYVPPTNEGEAGRFAVTVADHRNDVLETELFDHVVVATGHFSTPNVPHFEGIEDFPGRVLHAHDFRDAREFTGKRLLLVGSSYSAEDIGTQCFKYGAAEVTFSYRSNPMGHDWPEGFSEVPLLTGIDGHTVRFQDGSTREVDAIVLCTGYRHHFPFLPDELTLKTNNRLYPRGIYKGVVSQANSQLLFLGMQDQYFTFNMFDAQAWYVRDVILGRIELPDHETRERDIDEWREREEKLRTAVEEIDFQAAYIRDLVDRTDYPEFHVEKQGELFKQWKKDKKSDIMGYRNCSYTSTLTGTVAPPLHDEWMNILDDSAESFLNNDFGTADTAAPRKVTPIGPRFALKHPVWSERSSELSG</sequence>
<dbReference type="InterPro" id="IPR020946">
    <property type="entry name" value="Flavin_mOase-like"/>
</dbReference>
<dbReference type="InterPro" id="IPR050346">
    <property type="entry name" value="FMO-like"/>
</dbReference>
<dbReference type="EC" id="1.14.13.-" evidence="6"/>
<dbReference type="PANTHER" id="PTHR23023">
    <property type="entry name" value="DIMETHYLANILINE MONOOXYGENASE"/>
    <property type="match status" value="1"/>
</dbReference>
<comment type="similarity">
    <text evidence="1">Belongs to the FMO family.</text>
</comment>
<gene>
    <name evidence="6" type="ORF">ABEU19_001364</name>
</gene>
<dbReference type="Proteomes" id="UP001629744">
    <property type="component" value="Unassembled WGS sequence"/>
</dbReference>
<evidence type="ECO:0000313" key="7">
    <source>
        <dbReference type="Proteomes" id="UP001629744"/>
    </source>
</evidence>
<proteinExistence type="inferred from homology"/>
<comment type="caution">
    <text evidence="6">The sequence shown here is derived from an EMBL/GenBank/DDBJ whole genome shotgun (WGS) entry which is preliminary data.</text>
</comment>